<evidence type="ECO:0000313" key="3">
    <source>
        <dbReference type="EMBL" id="WIY25210.1"/>
    </source>
</evidence>
<dbReference type="SUPFAM" id="SSF56281">
    <property type="entry name" value="Metallo-hydrolase/oxidoreductase"/>
    <property type="match status" value="1"/>
</dbReference>
<accession>A0A9Y2KZJ8</accession>
<gene>
    <name evidence="3" type="ORF">QPJ95_22465</name>
</gene>
<reference evidence="3 4" key="1">
    <citation type="submission" date="2023-06" db="EMBL/GenBank/DDBJ databases">
        <title>Parasedimentitalea psychrophila sp. nov., a psychrophilic bacterium isolated from deep-sea sediment.</title>
        <authorList>
            <person name="Li A."/>
        </authorList>
    </citation>
    <scope>NUCLEOTIDE SEQUENCE [LARGE SCALE GENOMIC DNA]</scope>
    <source>
        <strain evidence="3 4">QS115</strain>
    </source>
</reference>
<dbReference type="Pfam" id="PF00753">
    <property type="entry name" value="Lactamase_B"/>
    <property type="match status" value="1"/>
</dbReference>
<dbReference type="SMART" id="SM00849">
    <property type="entry name" value="Lactamase_B"/>
    <property type="match status" value="1"/>
</dbReference>
<dbReference type="RefSeq" id="WP_270920260.1">
    <property type="nucleotide sequence ID" value="NZ_CP127247.1"/>
</dbReference>
<dbReference type="InterPro" id="IPR050855">
    <property type="entry name" value="NDM-1-like"/>
</dbReference>
<sequence>MIVKTLTAAAIFAFAASPAFAQDTQRAITNVKGDVWRFQNNFHFSVFVITDEGVIVSDPINAEAAAWLKSEISKLTDAPITHLVYSHSHGDHASGGAIFADTATVFAGANGPEEIDGVTPDTQVSEVSNFTSGDHSFEITALGSGHGSDMLALVIRPENVAFIVDVVTPKRLPFKNFPGADIGGYIDQIRVVETLEFDVLVPGHGALGGKVDATENRQYVEWLRDAVTAELKQGSSVEEIVASLDTSAYADWGNYENWRDLNIRGMADWLVESGALN</sequence>
<feature type="chain" id="PRO_5040734545" evidence="1">
    <location>
        <begin position="22"/>
        <end position="277"/>
    </location>
</feature>
<evidence type="ECO:0000256" key="1">
    <source>
        <dbReference type="SAM" id="SignalP"/>
    </source>
</evidence>
<keyword evidence="1" id="KW-0732">Signal</keyword>
<organism evidence="3 4">
    <name type="scientific">Parasedimentitalea psychrophila</name>
    <dbReference type="NCBI Taxonomy" id="2997337"/>
    <lineage>
        <taxon>Bacteria</taxon>
        <taxon>Pseudomonadati</taxon>
        <taxon>Pseudomonadota</taxon>
        <taxon>Alphaproteobacteria</taxon>
        <taxon>Rhodobacterales</taxon>
        <taxon>Paracoccaceae</taxon>
        <taxon>Parasedimentitalea</taxon>
    </lineage>
</organism>
<dbReference type="Proteomes" id="UP001238334">
    <property type="component" value="Chromosome"/>
</dbReference>
<proteinExistence type="predicted"/>
<dbReference type="KEGG" id="ppso:QPJ95_22465"/>
<name>A0A9Y2KZJ8_9RHOB</name>
<dbReference type="EMBL" id="CP127247">
    <property type="protein sequence ID" value="WIY25210.1"/>
    <property type="molecule type" value="Genomic_DNA"/>
</dbReference>
<dbReference type="Gene3D" id="3.60.15.10">
    <property type="entry name" value="Ribonuclease Z/Hydroxyacylglutathione hydrolase-like"/>
    <property type="match status" value="1"/>
</dbReference>
<dbReference type="AlphaFoldDB" id="A0A9Y2KZJ8"/>
<dbReference type="InterPro" id="IPR036866">
    <property type="entry name" value="RibonucZ/Hydroxyglut_hydro"/>
</dbReference>
<protein>
    <submittedName>
        <fullName evidence="3">MBL fold metallo-hydrolase</fullName>
    </submittedName>
</protein>
<dbReference type="PANTHER" id="PTHR42951:SF22">
    <property type="entry name" value="METALLO BETA-LACTAMASE SUPERFAMILY LIPOPROTEIN"/>
    <property type="match status" value="1"/>
</dbReference>
<feature type="domain" description="Metallo-beta-lactamase" evidence="2">
    <location>
        <begin position="42"/>
        <end position="204"/>
    </location>
</feature>
<evidence type="ECO:0000313" key="4">
    <source>
        <dbReference type="Proteomes" id="UP001238334"/>
    </source>
</evidence>
<dbReference type="InterPro" id="IPR001279">
    <property type="entry name" value="Metallo-B-lactamas"/>
</dbReference>
<evidence type="ECO:0000259" key="2">
    <source>
        <dbReference type="SMART" id="SM00849"/>
    </source>
</evidence>
<dbReference type="PANTHER" id="PTHR42951">
    <property type="entry name" value="METALLO-BETA-LACTAMASE DOMAIN-CONTAINING"/>
    <property type="match status" value="1"/>
</dbReference>
<keyword evidence="4" id="KW-1185">Reference proteome</keyword>
<feature type="signal peptide" evidence="1">
    <location>
        <begin position="1"/>
        <end position="21"/>
    </location>
</feature>